<name>A0A3G5A665_9VIRU</name>
<accession>A0A3G5A665</accession>
<proteinExistence type="predicted"/>
<sequence length="367" mass="41330">MSGVEKELRDQIERLEAEKAKLILRVKELEGERYESKAVKTDLGAKFIIGMKFLQLVSNAVPFKCCYIYGSFIPAMFNALSGAALSPNSINIFVRNGNYNDCLKYLCVNIKRCLNSVGLGFKHHADLLEIEGFKIIDVTFDDNPKSQRMTILLIKESEVFSVIIDTYEPQPSINSAGNFSICQDFGINNKNHSVSRYDDGKINVLDFLVNLINRQTYLVGGELLSMARFGGIELPKILKGEGKLFGMVPKITVNFENPSDSTIEVKCDCSGSNKTISLAVFICRIKKRHFCEKCHSAPAPVHTDVPRIILPSLNFVRLINKRIEDLGPLHTEMADDIYNQLNIFFLEAKQSMIQRFEKEEDGSEPLV</sequence>
<organism evidence="2">
    <name type="scientific">Hyperionvirus sp</name>
    <dbReference type="NCBI Taxonomy" id="2487770"/>
    <lineage>
        <taxon>Viruses</taxon>
        <taxon>Varidnaviria</taxon>
        <taxon>Bamfordvirae</taxon>
        <taxon>Nucleocytoviricota</taxon>
        <taxon>Megaviricetes</taxon>
        <taxon>Imitervirales</taxon>
        <taxon>Mimiviridae</taxon>
        <taxon>Klosneuvirinae</taxon>
    </lineage>
</organism>
<protein>
    <submittedName>
        <fullName evidence="2">Uncharacterized protein</fullName>
    </submittedName>
</protein>
<feature type="coiled-coil region" evidence="1">
    <location>
        <begin position="1"/>
        <end position="32"/>
    </location>
</feature>
<reference evidence="2" key="1">
    <citation type="submission" date="2018-10" db="EMBL/GenBank/DDBJ databases">
        <title>Hidden diversity of soil giant viruses.</title>
        <authorList>
            <person name="Schulz F."/>
            <person name="Alteio L."/>
            <person name="Goudeau D."/>
            <person name="Ryan E.M."/>
            <person name="Malmstrom R.R."/>
            <person name="Blanchard J."/>
            <person name="Woyke T."/>
        </authorList>
    </citation>
    <scope>NUCLEOTIDE SEQUENCE</scope>
    <source>
        <strain evidence="2">HYV1</strain>
    </source>
</reference>
<dbReference type="EMBL" id="MK072384">
    <property type="protein sequence ID" value="AYV82668.1"/>
    <property type="molecule type" value="Genomic_DNA"/>
</dbReference>
<gene>
    <name evidence="2" type="ORF">Hyperionvirus2_36</name>
</gene>
<keyword evidence="1" id="KW-0175">Coiled coil</keyword>
<evidence type="ECO:0000313" key="2">
    <source>
        <dbReference type="EMBL" id="AYV82668.1"/>
    </source>
</evidence>
<evidence type="ECO:0000256" key="1">
    <source>
        <dbReference type="SAM" id="Coils"/>
    </source>
</evidence>